<dbReference type="EMBL" id="CAJVPV010027525">
    <property type="protein sequence ID" value="CAG8734300.1"/>
    <property type="molecule type" value="Genomic_DNA"/>
</dbReference>
<evidence type="ECO:0000313" key="2">
    <source>
        <dbReference type="Proteomes" id="UP000789342"/>
    </source>
</evidence>
<protein>
    <submittedName>
        <fullName evidence="1">16832_t:CDS:1</fullName>
    </submittedName>
</protein>
<sequence length="116" mass="13842">SYGLFEQVRLKSLVICRFLNTNRTVIVNSLLHTKSDLDSFWQEESYIHVNYNNSAKSKESTIWKPFLRLMSQVNIMESNCAYLTKKKWASRRKHLRVVNVPIALKIQIQFPLWRQR</sequence>
<evidence type="ECO:0000313" key="1">
    <source>
        <dbReference type="EMBL" id="CAG8734300.1"/>
    </source>
</evidence>
<accession>A0A9N9IHG8</accession>
<organism evidence="1 2">
    <name type="scientific">Acaulospora morrowiae</name>
    <dbReference type="NCBI Taxonomy" id="94023"/>
    <lineage>
        <taxon>Eukaryota</taxon>
        <taxon>Fungi</taxon>
        <taxon>Fungi incertae sedis</taxon>
        <taxon>Mucoromycota</taxon>
        <taxon>Glomeromycotina</taxon>
        <taxon>Glomeromycetes</taxon>
        <taxon>Diversisporales</taxon>
        <taxon>Acaulosporaceae</taxon>
        <taxon>Acaulospora</taxon>
    </lineage>
</organism>
<reference evidence="1" key="1">
    <citation type="submission" date="2021-06" db="EMBL/GenBank/DDBJ databases">
        <authorList>
            <person name="Kallberg Y."/>
            <person name="Tangrot J."/>
            <person name="Rosling A."/>
        </authorList>
    </citation>
    <scope>NUCLEOTIDE SEQUENCE</scope>
    <source>
        <strain evidence="1">CL551</strain>
    </source>
</reference>
<proteinExistence type="predicted"/>
<keyword evidence="2" id="KW-1185">Reference proteome</keyword>
<comment type="caution">
    <text evidence="1">The sequence shown here is derived from an EMBL/GenBank/DDBJ whole genome shotgun (WGS) entry which is preliminary data.</text>
</comment>
<dbReference type="Proteomes" id="UP000789342">
    <property type="component" value="Unassembled WGS sequence"/>
</dbReference>
<feature type="non-terminal residue" evidence="1">
    <location>
        <position position="1"/>
    </location>
</feature>
<feature type="non-terminal residue" evidence="1">
    <location>
        <position position="116"/>
    </location>
</feature>
<gene>
    <name evidence="1" type="ORF">AMORRO_LOCUS14259</name>
</gene>
<name>A0A9N9IHG8_9GLOM</name>
<dbReference type="AlphaFoldDB" id="A0A9N9IHG8"/>